<evidence type="ECO:0000313" key="3">
    <source>
        <dbReference type="Proteomes" id="UP001052739"/>
    </source>
</evidence>
<comment type="caution">
    <text evidence="2">The sequence shown here is derived from an EMBL/GenBank/DDBJ whole genome shotgun (WGS) entry which is preliminary data.</text>
</comment>
<gene>
    <name evidence="2" type="ORF">Shyd_83020</name>
</gene>
<name>A0ABQ3PPI5_9ACTN</name>
<protein>
    <submittedName>
        <fullName evidence="2">Uncharacterized protein</fullName>
    </submittedName>
</protein>
<feature type="region of interest" description="Disordered" evidence="1">
    <location>
        <begin position="25"/>
        <end position="44"/>
    </location>
</feature>
<evidence type="ECO:0000256" key="1">
    <source>
        <dbReference type="SAM" id="MobiDB-lite"/>
    </source>
</evidence>
<dbReference type="RefSeq" id="WP_226652827.1">
    <property type="nucleotide sequence ID" value="NZ_BNDW01000107.1"/>
</dbReference>
<evidence type="ECO:0000313" key="2">
    <source>
        <dbReference type="EMBL" id="GHI26931.1"/>
    </source>
</evidence>
<keyword evidence="3" id="KW-1185">Reference proteome</keyword>
<organism evidence="2 3">
    <name type="scientific">Streptomyces hydrogenans</name>
    <dbReference type="NCBI Taxonomy" id="1873719"/>
    <lineage>
        <taxon>Bacteria</taxon>
        <taxon>Bacillati</taxon>
        <taxon>Actinomycetota</taxon>
        <taxon>Actinomycetes</taxon>
        <taxon>Kitasatosporales</taxon>
        <taxon>Streptomycetaceae</taxon>
        <taxon>Streptomyces</taxon>
    </lineage>
</organism>
<dbReference type="EMBL" id="BNDW01000107">
    <property type="protein sequence ID" value="GHI26931.1"/>
    <property type="molecule type" value="Genomic_DNA"/>
</dbReference>
<dbReference type="Proteomes" id="UP001052739">
    <property type="component" value="Unassembled WGS sequence"/>
</dbReference>
<sequence length="64" mass="6830">MIAAARQSAQQARARTAEHLLAVRLDQLSGQNPTRDAKATASDSRAQRLAEYAARALPGEVVEA</sequence>
<reference evidence="2" key="1">
    <citation type="submission" date="2024-05" db="EMBL/GenBank/DDBJ databases">
        <title>Whole genome shotgun sequence of Streptomyces hydrogenans NBRC 13475.</title>
        <authorList>
            <person name="Komaki H."/>
            <person name="Tamura T."/>
        </authorList>
    </citation>
    <scope>NUCLEOTIDE SEQUENCE</scope>
    <source>
        <strain evidence="2">NBRC 13475</strain>
    </source>
</reference>
<accession>A0ABQ3PPI5</accession>
<proteinExistence type="predicted"/>